<protein>
    <submittedName>
        <fullName evidence="6">LysR family transcriptional regulator</fullName>
    </submittedName>
</protein>
<comment type="similarity">
    <text evidence="1">Belongs to the LysR transcriptional regulatory family.</text>
</comment>
<evidence type="ECO:0000256" key="4">
    <source>
        <dbReference type="ARBA" id="ARBA00023163"/>
    </source>
</evidence>
<dbReference type="Gene3D" id="3.40.190.290">
    <property type="match status" value="1"/>
</dbReference>
<dbReference type="GO" id="GO:0005829">
    <property type="term" value="C:cytosol"/>
    <property type="evidence" value="ECO:0007669"/>
    <property type="project" value="TreeGrafter"/>
</dbReference>
<dbReference type="GO" id="GO:0003677">
    <property type="term" value="F:DNA binding"/>
    <property type="evidence" value="ECO:0007669"/>
    <property type="project" value="UniProtKB-KW"/>
</dbReference>
<comment type="caution">
    <text evidence="6">The sequence shown here is derived from an EMBL/GenBank/DDBJ whole genome shotgun (WGS) entry which is preliminary data.</text>
</comment>
<reference evidence="6" key="2">
    <citation type="journal article" date="2021" name="PeerJ">
        <title>Extensive microbial diversity within the chicken gut microbiome revealed by metagenomics and culture.</title>
        <authorList>
            <person name="Gilroy R."/>
            <person name="Ravi A."/>
            <person name="Getino M."/>
            <person name="Pursley I."/>
            <person name="Horton D.L."/>
            <person name="Alikhan N.F."/>
            <person name="Baker D."/>
            <person name="Gharbi K."/>
            <person name="Hall N."/>
            <person name="Watson M."/>
            <person name="Adriaenssens E.M."/>
            <person name="Foster-Nyarko E."/>
            <person name="Jarju S."/>
            <person name="Secka A."/>
            <person name="Antonio M."/>
            <person name="Oren A."/>
            <person name="Chaudhuri R.R."/>
            <person name="La Ragione R."/>
            <person name="Hildebrand F."/>
            <person name="Pallen M.J."/>
        </authorList>
    </citation>
    <scope>NUCLEOTIDE SEQUENCE</scope>
    <source>
        <strain evidence="6">ChiHecec3B27-6122</strain>
    </source>
</reference>
<dbReference type="SUPFAM" id="SSF46785">
    <property type="entry name" value="Winged helix' DNA-binding domain"/>
    <property type="match status" value="1"/>
</dbReference>
<proteinExistence type="inferred from homology"/>
<evidence type="ECO:0000313" key="6">
    <source>
        <dbReference type="EMBL" id="HIS96475.1"/>
    </source>
</evidence>
<dbReference type="Gene3D" id="1.10.10.10">
    <property type="entry name" value="Winged helix-like DNA-binding domain superfamily/Winged helix DNA-binding domain"/>
    <property type="match status" value="1"/>
</dbReference>
<dbReference type="InterPro" id="IPR036390">
    <property type="entry name" value="WH_DNA-bd_sf"/>
</dbReference>
<name>A0A9D1K7D7_9FIRM</name>
<organism evidence="6 7">
    <name type="scientific">Candidatus Scatomorpha pullistercoris</name>
    <dbReference type="NCBI Taxonomy" id="2840929"/>
    <lineage>
        <taxon>Bacteria</taxon>
        <taxon>Bacillati</taxon>
        <taxon>Bacillota</taxon>
        <taxon>Clostridia</taxon>
        <taxon>Eubacteriales</taxon>
        <taxon>Candidatus Scatomorpha</taxon>
    </lineage>
</organism>
<dbReference type="Proteomes" id="UP000886876">
    <property type="component" value="Unassembled WGS sequence"/>
</dbReference>
<dbReference type="PANTHER" id="PTHR30419:SF8">
    <property type="entry name" value="NITROGEN ASSIMILATION TRANSCRIPTIONAL ACTIVATOR-RELATED"/>
    <property type="match status" value="1"/>
</dbReference>
<evidence type="ECO:0000256" key="2">
    <source>
        <dbReference type="ARBA" id="ARBA00023015"/>
    </source>
</evidence>
<dbReference type="PANTHER" id="PTHR30419">
    <property type="entry name" value="HTH-TYPE TRANSCRIPTIONAL REGULATOR YBHD"/>
    <property type="match status" value="1"/>
</dbReference>
<dbReference type="GO" id="GO:0003700">
    <property type="term" value="F:DNA-binding transcription factor activity"/>
    <property type="evidence" value="ECO:0007669"/>
    <property type="project" value="InterPro"/>
</dbReference>
<dbReference type="InterPro" id="IPR036388">
    <property type="entry name" value="WH-like_DNA-bd_sf"/>
</dbReference>
<dbReference type="InterPro" id="IPR050950">
    <property type="entry name" value="HTH-type_LysR_regulators"/>
</dbReference>
<dbReference type="SUPFAM" id="SSF53850">
    <property type="entry name" value="Periplasmic binding protein-like II"/>
    <property type="match status" value="1"/>
</dbReference>
<keyword evidence="3" id="KW-0238">DNA-binding</keyword>
<evidence type="ECO:0000259" key="5">
    <source>
        <dbReference type="PROSITE" id="PS50931"/>
    </source>
</evidence>
<evidence type="ECO:0000256" key="1">
    <source>
        <dbReference type="ARBA" id="ARBA00009437"/>
    </source>
</evidence>
<evidence type="ECO:0000256" key="3">
    <source>
        <dbReference type="ARBA" id="ARBA00023125"/>
    </source>
</evidence>
<dbReference type="PROSITE" id="PS50931">
    <property type="entry name" value="HTH_LYSR"/>
    <property type="match status" value="1"/>
</dbReference>
<dbReference type="PRINTS" id="PR00039">
    <property type="entry name" value="HTHLYSR"/>
</dbReference>
<dbReference type="EMBL" id="DVJS01000017">
    <property type="protein sequence ID" value="HIS96475.1"/>
    <property type="molecule type" value="Genomic_DNA"/>
</dbReference>
<reference evidence="6" key="1">
    <citation type="submission" date="2020-10" db="EMBL/GenBank/DDBJ databases">
        <authorList>
            <person name="Gilroy R."/>
        </authorList>
    </citation>
    <scope>NUCLEOTIDE SEQUENCE</scope>
    <source>
        <strain evidence="6">ChiHecec3B27-6122</strain>
    </source>
</reference>
<dbReference type="CDD" id="cd05466">
    <property type="entry name" value="PBP2_LTTR_substrate"/>
    <property type="match status" value="1"/>
</dbReference>
<feature type="domain" description="HTH lysR-type" evidence="5">
    <location>
        <begin position="1"/>
        <end position="58"/>
    </location>
</feature>
<sequence length="296" mass="33916">MEINQIRYFVETCNQSSMAKAAESLHITQQGISVAIRKLEEELQCVLFYRKWNGLVLTEAGRIFKAEAEEILRHVNNIYEQCGMKSAGKTHICIAITQSLIVRLPIELQQVLINGNSEYDVKLIEDYSASCARMVQEKQAQFGIIYGSCDESKFNVTHLDTVEQVLIVSKDSPLAEKDVISLRDLDDYPMVLPDRFSYPRLFMAQLFEQAGLRLNIAYECNRPRQTIDVISNNPKLAARTIAAEINDHDLNRIKVLELDGHSLDLTVNLITRKGYNLNAKERLFKHMIMDSYRKEL</sequence>
<accession>A0A9D1K7D7</accession>
<evidence type="ECO:0000313" key="7">
    <source>
        <dbReference type="Proteomes" id="UP000886876"/>
    </source>
</evidence>
<gene>
    <name evidence="6" type="ORF">IAD42_00710</name>
</gene>
<keyword evidence="2" id="KW-0805">Transcription regulation</keyword>
<dbReference type="Pfam" id="PF00126">
    <property type="entry name" value="HTH_1"/>
    <property type="match status" value="1"/>
</dbReference>
<dbReference type="InterPro" id="IPR000847">
    <property type="entry name" value="LysR_HTH_N"/>
</dbReference>
<dbReference type="InterPro" id="IPR005119">
    <property type="entry name" value="LysR_subst-bd"/>
</dbReference>
<dbReference type="Pfam" id="PF03466">
    <property type="entry name" value="LysR_substrate"/>
    <property type="match status" value="1"/>
</dbReference>
<dbReference type="AlphaFoldDB" id="A0A9D1K7D7"/>
<dbReference type="FunFam" id="1.10.10.10:FF:000001">
    <property type="entry name" value="LysR family transcriptional regulator"/>
    <property type="match status" value="1"/>
</dbReference>
<keyword evidence="4" id="KW-0804">Transcription</keyword>